<evidence type="ECO:0000313" key="30">
    <source>
        <dbReference type="Proteomes" id="UP000004690"/>
    </source>
</evidence>
<sequence>MKVLKFGGTSVANAQNIEKVKNIAAKASNTEKAVIVVSAFGGVTDMLVKASLLAAAQDETYKQVLEEIEARHINTAQELIDINNQSKVISNIKRELNVLETLLEGAFLIGEITPKLLDKIVGYGELLSSFIINEYFIKEGLESVHKDSKTLIKTDDDFGKATVDFKTTNELCENYFGTVTYQLIVVPGFVASSSKGESTTLGRGGSDYTAAIIAAAVQADALEIWTDVSGMYTANPKLVKQAFAIPHISYEEAMELSHFGAKVLYPPTIQPVLSKGISIHIKNTFAPEEEGTLITKNTNGKARAVRGISHVENISLISLEGTGMVGIPGISKRFFEVLSEAKVSVVFITQASSEHSICIGVASTDAEKAKNALEKAFEYEMSLKKINPVVVENDLAIVALVGDNMKSHQGLSGRMFSALGKNNVNIRAIAQGASERNISAVINKNDVKKALNTLHEQFFEDNVKQLNLFVMGVGNVGEKFLAQIEKQRKFLKKQLKLNIRVVALSNSRKMVFNENGLDLQNWKEQLENGEQTGLDVFFSKVKELNLRNSIFVDNTANEVVANTYEKYLNDSISVVTCNKIAASSPYKNYIHLKELSRQYNAPFLFETNVGAGLPIIDTLKNLIASGDKITKIQAVLSGSLNFVFNNFNDQTNFDEVVKQAQEEGYTEPDPKIDLSGVDVMRKILILARESGNELDIEQIENESFLPQESLETTNVEDFLKSLVKYKDHFDSIYKAAADKDCRLKYVAQFENGKAKVGLQHIPIDHPFYNLEGSDNIVLFFTERYSEQPLLIKGAGAGADVTASGIFADIIRIGNF</sequence>
<dbReference type="PROSITE" id="PS01042">
    <property type="entry name" value="HOMOSER_DHGENASE"/>
    <property type="match status" value="1"/>
</dbReference>
<proteinExistence type="inferred from homology"/>
<feature type="domain" description="ACT" evidence="28">
    <location>
        <begin position="400"/>
        <end position="478"/>
    </location>
</feature>
<dbReference type="PANTHER" id="PTHR43070:SF5">
    <property type="entry name" value="HOMOSERINE DEHYDROGENASE"/>
    <property type="match status" value="1"/>
</dbReference>
<evidence type="ECO:0000259" key="28">
    <source>
        <dbReference type="PROSITE" id="PS51671"/>
    </source>
</evidence>
<dbReference type="PROSITE" id="PS00324">
    <property type="entry name" value="ASPARTOKINASE"/>
    <property type="match status" value="1"/>
</dbReference>
<keyword evidence="30" id="KW-1185">Reference proteome</keyword>
<dbReference type="NCBIfam" id="TIGR00657">
    <property type="entry name" value="asp_kinases"/>
    <property type="match status" value="1"/>
</dbReference>
<evidence type="ECO:0000256" key="23">
    <source>
        <dbReference type="ARBA" id="ARBA00023268"/>
    </source>
</evidence>
<evidence type="ECO:0000256" key="2">
    <source>
        <dbReference type="ARBA" id="ARBA00004766"/>
    </source>
</evidence>
<dbReference type="PROSITE" id="PS51671">
    <property type="entry name" value="ACT"/>
    <property type="match status" value="1"/>
</dbReference>
<dbReference type="InterPro" id="IPR042199">
    <property type="entry name" value="AsparK_Bifunc_asparK/hSer_DH"/>
</dbReference>
<evidence type="ECO:0000256" key="1">
    <source>
        <dbReference type="ARBA" id="ARBA00001920"/>
    </source>
</evidence>
<dbReference type="Gene3D" id="1.20.120.1320">
    <property type="entry name" value="Aspartokinase, catalytic domain"/>
    <property type="match status" value="1"/>
</dbReference>
<dbReference type="Gene3D" id="3.30.2130.10">
    <property type="entry name" value="VC0802-like"/>
    <property type="match status" value="1"/>
</dbReference>
<comment type="similarity">
    <text evidence="7">In the C-terminal section; belongs to the homoserine dehydrogenase family.</text>
</comment>
<keyword evidence="16" id="KW-0067">ATP-binding</keyword>
<comment type="pathway">
    <text evidence="2">Amino-acid biosynthesis; L-lysine biosynthesis via DAP pathway; (S)-tetrahydrodipicolinate from L-aspartate: step 1/4.</text>
</comment>
<evidence type="ECO:0000256" key="11">
    <source>
        <dbReference type="ARBA" id="ARBA00022679"/>
    </source>
</evidence>
<dbReference type="eggNOG" id="COG0527">
    <property type="taxonomic scope" value="Bacteria"/>
</dbReference>
<dbReference type="CDD" id="cd04922">
    <property type="entry name" value="ACT_AKi-HSDH-ThrA_2"/>
    <property type="match status" value="1"/>
</dbReference>
<evidence type="ECO:0000256" key="17">
    <source>
        <dbReference type="ARBA" id="ARBA00022857"/>
    </source>
</evidence>
<dbReference type="EMBL" id="JH651380">
    <property type="protein sequence ID" value="EIJ37329.1"/>
    <property type="molecule type" value="Genomic_DNA"/>
</dbReference>
<comment type="pathway">
    <text evidence="3">Amino-acid biosynthesis; L-methionine biosynthesis via de novo pathway; L-homoserine from L-aspartate: step 1/3.</text>
</comment>
<organism evidence="29 30">
    <name type="scientific">Galbibacter orientalis DSM 19592</name>
    <dbReference type="NCBI Taxonomy" id="926559"/>
    <lineage>
        <taxon>Bacteria</taxon>
        <taxon>Pseudomonadati</taxon>
        <taxon>Bacteroidota</taxon>
        <taxon>Flavobacteriia</taxon>
        <taxon>Flavobacteriales</taxon>
        <taxon>Flavobacteriaceae</taxon>
        <taxon>Galbibacter</taxon>
    </lineage>
</organism>
<accession>I3C136</accession>
<dbReference type="Pfam" id="PF00696">
    <property type="entry name" value="AA_kinase"/>
    <property type="match status" value="1"/>
</dbReference>
<dbReference type="InterPro" id="IPR001048">
    <property type="entry name" value="Asp/Glu/Uridylate_kinase"/>
</dbReference>
<dbReference type="GO" id="GO:0050661">
    <property type="term" value="F:NADP binding"/>
    <property type="evidence" value="ECO:0007669"/>
    <property type="project" value="InterPro"/>
</dbReference>
<evidence type="ECO:0000256" key="3">
    <source>
        <dbReference type="ARBA" id="ARBA00004986"/>
    </source>
</evidence>
<comment type="catalytic activity">
    <reaction evidence="25">
        <text>L-aspartate + ATP = 4-phospho-L-aspartate + ADP</text>
        <dbReference type="Rhea" id="RHEA:23776"/>
        <dbReference type="ChEBI" id="CHEBI:29991"/>
        <dbReference type="ChEBI" id="CHEBI:30616"/>
        <dbReference type="ChEBI" id="CHEBI:57535"/>
        <dbReference type="ChEBI" id="CHEBI:456216"/>
        <dbReference type="EC" id="2.7.2.4"/>
    </reaction>
    <physiologicalReaction direction="left-to-right" evidence="25">
        <dbReference type="Rhea" id="RHEA:23777"/>
    </physiologicalReaction>
</comment>
<dbReference type="FunFam" id="3.40.50.720:FF:000083">
    <property type="entry name" value="Bifunctional aspartokinase/homoserine dehydrogenase"/>
    <property type="match status" value="1"/>
</dbReference>
<evidence type="ECO:0000256" key="27">
    <source>
        <dbReference type="ARBA" id="ARBA00049031"/>
    </source>
</evidence>
<keyword evidence="13" id="KW-0479">Metal-binding</keyword>
<evidence type="ECO:0000256" key="26">
    <source>
        <dbReference type="ARBA" id="ARBA00048841"/>
    </source>
</evidence>
<evidence type="ECO:0000256" key="15">
    <source>
        <dbReference type="ARBA" id="ARBA00022777"/>
    </source>
</evidence>
<dbReference type="FunFam" id="3.30.2130.10:FF:000001">
    <property type="entry name" value="Bifunctional aspartokinase/homoserine dehydrogenase"/>
    <property type="match status" value="1"/>
</dbReference>
<dbReference type="GO" id="GO:0009090">
    <property type="term" value="P:homoserine biosynthetic process"/>
    <property type="evidence" value="ECO:0007669"/>
    <property type="project" value="UniProtKB-ARBA"/>
</dbReference>
<keyword evidence="21" id="KW-0457">Lysine biosynthesis</keyword>
<dbReference type="Pfam" id="PF03447">
    <property type="entry name" value="NAD_binding_3"/>
    <property type="match status" value="1"/>
</dbReference>
<protein>
    <submittedName>
        <fullName evidence="29">Aspartate kinase</fullName>
    </submittedName>
</protein>
<dbReference type="GO" id="GO:0009088">
    <property type="term" value="P:threonine biosynthetic process"/>
    <property type="evidence" value="ECO:0007669"/>
    <property type="project" value="UniProtKB-UniPathway"/>
</dbReference>
<dbReference type="InterPro" id="IPR036393">
    <property type="entry name" value="AceGlu_kinase-like_sf"/>
</dbReference>
<dbReference type="Proteomes" id="UP000004690">
    <property type="component" value="Unassembled WGS sequence"/>
</dbReference>
<comment type="pathway">
    <text evidence="4">Amino-acid biosynthesis; L-threonine biosynthesis; L-threonine from L-aspartate: step 3/5.</text>
</comment>
<evidence type="ECO:0000256" key="4">
    <source>
        <dbReference type="ARBA" id="ARBA00005056"/>
    </source>
</evidence>
<dbReference type="PIRSF" id="PIRSF000727">
    <property type="entry name" value="ThrA"/>
    <property type="match status" value="1"/>
</dbReference>
<dbReference type="HOGENOM" id="CLU_009116_7_1_10"/>
<dbReference type="UniPathway" id="UPA00034">
    <property type="reaction ID" value="UER00015"/>
</dbReference>
<evidence type="ECO:0000256" key="12">
    <source>
        <dbReference type="ARBA" id="ARBA00022697"/>
    </source>
</evidence>
<dbReference type="PANTHER" id="PTHR43070">
    <property type="match status" value="1"/>
</dbReference>
<comment type="catalytic activity">
    <reaction evidence="27">
        <text>L-homoserine + NAD(+) = L-aspartate 4-semialdehyde + NADH + H(+)</text>
        <dbReference type="Rhea" id="RHEA:15757"/>
        <dbReference type="ChEBI" id="CHEBI:15378"/>
        <dbReference type="ChEBI" id="CHEBI:57476"/>
        <dbReference type="ChEBI" id="CHEBI:57540"/>
        <dbReference type="ChEBI" id="CHEBI:57945"/>
        <dbReference type="ChEBI" id="CHEBI:537519"/>
        <dbReference type="EC" id="1.1.1.3"/>
    </reaction>
    <physiologicalReaction direction="right-to-left" evidence="27">
        <dbReference type="Rhea" id="RHEA:15759"/>
    </physiologicalReaction>
</comment>
<name>I3C136_9FLAO</name>
<evidence type="ECO:0000256" key="20">
    <source>
        <dbReference type="ARBA" id="ARBA00023053"/>
    </source>
</evidence>
<dbReference type="FunFam" id="3.30.360.10:FF:000006">
    <property type="entry name" value="Bifunctional aspartokinase/homoserine dehydrogenase"/>
    <property type="match status" value="1"/>
</dbReference>
<dbReference type="SUPFAM" id="SSF55347">
    <property type="entry name" value="Glyceraldehyde-3-phosphate dehydrogenase-like, C-terminal domain"/>
    <property type="match status" value="1"/>
</dbReference>
<dbReference type="UniPathway" id="UPA00050">
    <property type="reaction ID" value="UER00063"/>
</dbReference>
<dbReference type="CDD" id="cd04243">
    <property type="entry name" value="AAK_AK-HSDH-like"/>
    <property type="match status" value="1"/>
</dbReference>
<dbReference type="InterPro" id="IPR049638">
    <property type="entry name" value="AK-HD"/>
</dbReference>
<dbReference type="Gene3D" id="3.40.50.720">
    <property type="entry name" value="NAD(P)-binding Rossmann-like Domain"/>
    <property type="match status" value="1"/>
</dbReference>
<gene>
    <name evidence="29" type="ORF">JoomaDRAFT_0272</name>
</gene>
<evidence type="ECO:0000256" key="16">
    <source>
        <dbReference type="ARBA" id="ARBA00022840"/>
    </source>
</evidence>
<comment type="function">
    <text evidence="24">Bifunctional aspartate kinase and homoserine dehydrogenase that catalyzes the first and the third steps toward the synthesis of lysine, methionine and threonine from aspartate.</text>
</comment>
<comment type="cofactor">
    <cofactor evidence="1">
        <name>a metal cation</name>
        <dbReference type="ChEBI" id="CHEBI:25213"/>
    </cofactor>
</comment>
<dbReference type="Gene3D" id="3.40.1160.10">
    <property type="entry name" value="Acetylglutamate kinase-like"/>
    <property type="match status" value="1"/>
</dbReference>
<dbReference type="AlphaFoldDB" id="I3C136"/>
<evidence type="ECO:0000313" key="29">
    <source>
        <dbReference type="EMBL" id="EIJ37329.1"/>
    </source>
</evidence>
<dbReference type="GO" id="GO:0004072">
    <property type="term" value="F:aspartate kinase activity"/>
    <property type="evidence" value="ECO:0007669"/>
    <property type="project" value="UniProtKB-EC"/>
</dbReference>
<dbReference type="UniPathway" id="UPA00051">
    <property type="reaction ID" value="UER00462"/>
</dbReference>
<dbReference type="SUPFAM" id="SSF53633">
    <property type="entry name" value="Carbamate kinase-like"/>
    <property type="match status" value="1"/>
</dbReference>
<evidence type="ECO:0000256" key="7">
    <source>
        <dbReference type="ARBA" id="ARBA00007952"/>
    </source>
</evidence>
<dbReference type="InterPro" id="IPR002912">
    <property type="entry name" value="ACT_dom"/>
</dbReference>
<evidence type="ECO:0000256" key="10">
    <source>
        <dbReference type="ARBA" id="ARBA00022605"/>
    </source>
</evidence>
<dbReference type="eggNOG" id="COG0460">
    <property type="taxonomic scope" value="Bacteria"/>
</dbReference>
<keyword evidence="12" id="KW-0791">Threonine biosynthesis</keyword>
<evidence type="ECO:0000256" key="18">
    <source>
        <dbReference type="ARBA" id="ARBA00023002"/>
    </source>
</evidence>
<evidence type="ECO:0000256" key="24">
    <source>
        <dbReference type="ARBA" id="ARBA00044938"/>
    </source>
</evidence>
<keyword evidence="17" id="KW-0521">NADP</keyword>
<keyword evidence="10" id="KW-0028">Amino-acid biosynthesis</keyword>
<comment type="pathway">
    <text evidence="6">Amino-acid biosynthesis; L-threonine biosynthesis; L-threonine from L-aspartate: step 1/5.</text>
</comment>
<dbReference type="InterPro" id="IPR045865">
    <property type="entry name" value="ACT-like_dom_sf"/>
</dbReference>
<dbReference type="Pfam" id="PF00742">
    <property type="entry name" value="Homoserine_dh"/>
    <property type="match status" value="1"/>
</dbReference>
<keyword evidence="20" id="KW-0915">Sodium</keyword>
<dbReference type="Gene3D" id="3.30.70.260">
    <property type="match status" value="1"/>
</dbReference>
<evidence type="ECO:0000256" key="19">
    <source>
        <dbReference type="ARBA" id="ARBA00023027"/>
    </source>
</evidence>
<evidence type="ECO:0000256" key="9">
    <source>
        <dbReference type="ARBA" id="ARBA00011881"/>
    </source>
</evidence>
<dbReference type="NCBIfam" id="NF006959">
    <property type="entry name" value="PRK09436.1"/>
    <property type="match status" value="1"/>
</dbReference>
<dbReference type="SUPFAM" id="SSF55021">
    <property type="entry name" value="ACT-like"/>
    <property type="match status" value="2"/>
</dbReference>
<dbReference type="STRING" id="926559.JoomaDRAFT_0272"/>
<evidence type="ECO:0000256" key="25">
    <source>
        <dbReference type="ARBA" id="ARBA00048561"/>
    </source>
</evidence>
<dbReference type="Gene3D" id="3.30.360.10">
    <property type="entry name" value="Dihydrodipicolinate Reductase, domain 2"/>
    <property type="match status" value="1"/>
</dbReference>
<dbReference type="GO" id="GO:0046872">
    <property type="term" value="F:metal ion binding"/>
    <property type="evidence" value="ECO:0007669"/>
    <property type="project" value="UniProtKB-KW"/>
</dbReference>
<evidence type="ECO:0000256" key="14">
    <source>
        <dbReference type="ARBA" id="ARBA00022741"/>
    </source>
</evidence>
<keyword evidence="11" id="KW-0808">Transferase</keyword>
<comment type="subunit">
    <text evidence="9">Homotetramer.</text>
</comment>
<comment type="catalytic activity">
    <reaction evidence="26">
        <text>L-homoserine + NADP(+) = L-aspartate 4-semialdehyde + NADPH + H(+)</text>
        <dbReference type="Rhea" id="RHEA:15761"/>
        <dbReference type="ChEBI" id="CHEBI:15378"/>
        <dbReference type="ChEBI" id="CHEBI:57476"/>
        <dbReference type="ChEBI" id="CHEBI:57783"/>
        <dbReference type="ChEBI" id="CHEBI:58349"/>
        <dbReference type="ChEBI" id="CHEBI:537519"/>
        <dbReference type="EC" id="1.1.1.3"/>
    </reaction>
    <physiologicalReaction direction="right-to-left" evidence="26">
        <dbReference type="Rhea" id="RHEA:15763"/>
    </physiologicalReaction>
</comment>
<comment type="similarity">
    <text evidence="8">In the N-terminal section; belongs to the aspartokinase family.</text>
</comment>
<dbReference type="Pfam" id="PF22468">
    <property type="entry name" value="ACT_9"/>
    <property type="match status" value="2"/>
</dbReference>
<dbReference type="InterPro" id="IPR019811">
    <property type="entry name" value="HDH_CS"/>
</dbReference>
<dbReference type="InterPro" id="IPR001341">
    <property type="entry name" value="Asp_kinase"/>
</dbReference>
<dbReference type="GO" id="GO:0009089">
    <property type="term" value="P:lysine biosynthetic process via diaminopimelate"/>
    <property type="evidence" value="ECO:0007669"/>
    <property type="project" value="UniProtKB-UniPathway"/>
</dbReference>
<dbReference type="InterPro" id="IPR018042">
    <property type="entry name" value="Aspartate_kinase_CS"/>
</dbReference>
<dbReference type="InterPro" id="IPR011147">
    <property type="entry name" value="Bifunc_Aspkin/hSer_DH"/>
</dbReference>
<dbReference type="OrthoDB" id="9799110at2"/>
<evidence type="ECO:0000256" key="22">
    <source>
        <dbReference type="ARBA" id="ARBA00023167"/>
    </source>
</evidence>
<dbReference type="InterPro" id="IPR005106">
    <property type="entry name" value="Asp/hSer_DH_NAD-bd"/>
</dbReference>
<comment type="pathway">
    <text evidence="5">Amino-acid biosynthesis; L-methionine biosynthesis via de novo pathway; L-homoserine from L-aspartate: step 3/3.</text>
</comment>
<keyword evidence="22" id="KW-0486">Methionine biosynthesis</keyword>
<dbReference type="InterPro" id="IPR054352">
    <property type="entry name" value="ACT_Aspartokinase"/>
</dbReference>
<evidence type="ECO:0000256" key="8">
    <source>
        <dbReference type="ARBA" id="ARBA00010046"/>
    </source>
</evidence>
<evidence type="ECO:0000256" key="21">
    <source>
        <dbReference type="ARBA" id="ARBA00023154"/>
    </source>
</evidence>
<keyword evidence="14" id="KW-0547">Nucleotide-binding</keyword>
<dbReference type="InterPro" id="IPR036291">
    <property type="entry name" value="NAD(P)-bd_dom_sf"/>
</dbReference>
<dbReference type="SUPFAM" id="SSF51735">
    <property type="entry name" value="NAD(P)-binding Rossmann-fold domains"/>
    <property type="match status" value="1"/>
</dbReference>
<dbReference type="GO" id="GO:0004412">
    <property type="term" value="F:homoserine dehydrogenase activity"/>
    <property type="evidence" value="ECO:0007669"/>
    <property type="project" value="UniProtKB-EC"/>
</dbReference>
<evidence type="ECO:0000256" key="13">
    <source>
        <dbReference type="ARBA" id="ARBA00022723"/>
    </source>
</evidence>
<keyword evidence="15 29" id="KW-0418">Kinase</keyword>
<dbReference type="InterPro" id="IPR001342">
    <property type="entry name" value="HDH_cat"/>
</dbReference>
<keyword evidence="19" id="KW-0520">NAD</keyword>
<dbReference type="GO" id="GO:0005524">
    <property type="term" value="F:ATP binding"/>
    <property type="evidence" value="ECO:0007669"/>
    <property type="project" value="UniProtKB-KW"/>
</dbReference>
<evidence type="ECO:0000256" key="5">
    <source>
        <dbReference type="ARBA" id="ARBA00005062"/>
    </source>
</evidence>
<dbReference type="RefSeq" id="WP_008616127.1">
    <property type="nucleotide sequence ID" value="NZ_JH651380.1"/>
</dbReference>
<keyword evidence="18" id="KW-0560">Oxidoreductase</keyword>
<dbReference type="GO" id="GO:0009086">
    <property type="term" value="P:methionine biosynthetic process"/>
    <property type="evidence" value="ECO:0007669"/>
    <property type="project" value="UniProtKB-KW"/>
</dbReference>
<dbReference type="CDD" id="cd04921">
    <property type="entry name" value="ACT_AKi-HSDH-ThrA-like_1"/>
    <property type="match status" value="1"/>
</dbReference>
<reference evidence="29 30" key="1">
    <citation type="submission" date="2012-02" db="EMBL/GenBank/DDBJ databases">
        <title>Improved High-Quality Draft genome of Joostella marina DSM 19592.</title>
        <authorList>
            <consortium name="US DOE Joint Genome Institute (JGI-PGF)"/>
            <person name="Lucas S."/>
            <person name="Copeland A."/>
            <person name="Lapidus A."/>
            <person name="Bruce D."/>
            <person name="Goodwin L."/>
            <person name="Pitluck S."/>
            <person name="Peters L."/>
            <person name="Chertkov O."/>
            <person name="Ovchinnikova G."/>
            <person name="Kyrpides N."/>
            <person name="Mavromatis K."/>
            <person name="Detter J.C."/>
            <person name="Han C."/>
            <person name="Land M."/>
            <person name="Hauser L."/>
            <person name="Markowitz V."/>
            <person name="Cheng J.-F."/>
            <person name="Hugenholtz P."/>
            <person name="Woyke T."/>
            <person name="Wu D."/>
            <person name="Tindall B."/>
            <person name="Brambilla E."/>
            <person name="Klenk H.-P."/>
            <person name="Eisen J.A."/>
        </authorList>
    </citation>
    <scope>NUCLEOTIDE SEQUENCE [LARGE SCALE GENOMIC DNA]</scope>
    <source>
        <strain evidence="29 30">DSM 19592</strain>
    </source>
</reference>
<keyword evidence="23" id="KW-0511">Multifunctional enzyme</keyword>
<evidence type="ECO:0000256" key="6">
    <source>
        <dbReference type="ARBA" id="ARBA00005139"/>
    </source>
</evidence>